<accession>A0ABR7DR44</accession>
<sequence>MMKKFGFLSWGNKTDLFSFICRFSAMTTVFGAVKIDFIATKTVVIAYKVSLHDNEDGRHGKVLRTSRRKGRKVLSPQTERDTASSANIRFSGS</sequence>
<comment type="caution">
    <text evidence="2">The sequence shown here is derived from an EMBL/GenBank/DDBJ whole genome shotgun (WGS) entry which is preliminary data.</text>
</comment>
<feature type="region of interest" description="Disordered" evidence="1">
    <location>
        <begin position="63"/>
        <end position="93"/>
    </location>
</feature>
<dbReference type="EMBL" id="JACOOJ010000026">
    <property type="protein sequence ID" value="MBC5633817.1"/>
    <property type="molecule type" value="Genomic_DNA"/>
</dbReference>
<name>A0ABR7DR44_9BACT</name>
<reference evidence="2 3" key="1">
    <citation type="submission" date="2020-08" db="EMBL/GenBank/DDBJ databases">
        <title>Genome public.</title>
        <authorList>
            <person name="Liu C."/>
            <person name="Sun Q."/>
        </authorList>
    </citation>
    <scope>NUCLEOTIDE SEQUENCE [LARGE SCALE GENOMIC DNA]</scope>
    <source>
        <strain evidence="2 3">NSJ-79</strain>
    </source>
</reference>
<evidence type="ECO:0000313" key="3">
    <source>
        <dbReference type="Proteomes" id="UP000651475"/>
    </source>
</evidence>
<keyword evidence="3" id="KW-1185">Reference proteome</keyword>
<evidence type="ECO:0000256" key="1">
    <source>
        <dbReference type="SAM" id="MobiDB-lite"/>
    </source>
</evidence>
<proteinExistence type="predicted"/>
<feature type="compositionally biased region" description="Basic residues" evidence="1">
    <location>
        <begin position="63"/>
        <end position="72"/>
    </location>
</feature>
<organism evidence="2 3">
    <name type="scientific">Parabacteroides hominis</name>
    <dbReference type="NCBI Taxonomy" id="2763057"/>
    <lineage>
        <taxon>Bacteria</taxon>
        <taxon>Pseudomonadati</taxon>
        <taxon>Bacteroidota</taxon>
        <taxon>Bacteroidia</taxon>
        <taxon>Bacteroidales</taxon>
        <taxon>Tannerellaceae</taxon>
        <taxon>Parabacteroides</taxon>
    </lineage>
</organism>
<feature type="compositionally biased region" description="Polar residues" evidence="1">
    <location>
        <begin position="83"/>
        <end position="93"/>
    </location>
</feature>
<evidence type="ECO:0000313" key="2">
    <source>
        <dbReference type="EMBL" id="MBC5633817.1"/>
    </source>
</evidence>
<dbReference type="Proteomes" id="UP000651475">
    <property type="component" value="Unassembled WGS sequence"/>
</dbReference>
<gene>
    <name evidence="2" type="ORF">H8S65_13730</name>
</gene>
<dbReference type="RefSeq" id="WP_186930502.1">
    <property type="nucleotide sequence ID" value="NZ_JACOOJ010000026.1"/>
</dbReference>
<protein>
    <submittedName>
        <fullName evidence="2">Uncharacterized protein</fullName>
    </submittedName>
</protein>